<comment type="caution">
    <text evidence="3">The sequence shown here is derived from an EMBL/GenBank/DDBJ whole genome shotgun (WGS) entry which is preliminary data.</text>
</comment>
<dbReference type="RefSeq" id="WP_151149002.1">
    <property type="nucleotide sequence ID" value="NZ_WAIE01000001.1"/>
</dbReference>
<name>A0A6N6N4Z3_9BACT</name>
<dbReference type="PANTHER" id="PTHR33376:SF15">
    <property type="entry name" value="BLL6794 PROTEIN"/>
    <property type="match status" value="1"/>
</dbReference>
<dbReference type="InterPro" id="IPR038404">
    <property type="entry name" value="TRAP_DctP_sf"/>
</dbReference>
<dbReference type="SUPFAM" id="SSF53850">
    <property type="entry name" value="Periplasmic binding protein-like II"/>
    <property type="match status" value="1"/>
</dbReference>
<feature type="chain" id="PRO_5027064762" evidence="2">
    <location>
        <begin position="28"/>
        <end position="338"/>
    </location>
</feature>
<evidence type="ECO:0000313" key="3">
    <source>
        <dbReference type="EMBL" id="KAB1442811.1"/>
    </source>
</evidence>
<dbReference type="PANTHER" id="PTHR33376">
    <property type="match status" value="1"/>
</dbReference>
<gene>
    <name evidence="3" type="ORF">F8A88_00605</name>
</gene>
<evidence type="ECO:0000313" key="4">
    <source>
        <dbReference type="Proteomes" id="UP000438699"/>
    </source>
</evidence>
<dbReference type="CDD" id="cd13665">
    <property type="entry name" value="PBP2_TRAP_Dctp3_4"/>
    <property type="match status" value="1"/>
</dbReference>
<proteinExistence type="predicted"/>
<dbReference type="AlphaFoldDB" id="A0A6N6N4Z3"/>
<accession>A0A6N6N4Z3</accession>
<dbReference type="Proteomes" id="UP000438699">
    <property type="component" value="Unassembled WGS sequence"/>
</dbReference>
<sequence>MKRVFLLSTAVAALCVSMLCVSGPAEAQTRLTYSNFFPPTHVQSQLAEQWCREVEKRTDGEVVIDYYPGSTLTKAKQCYDGVVEGMSDIGLSALAYSRGRFPVMAAVDLPLGYTSGVQATRVANDVYAKFRPAELDDVQVMYFHAHGPGLLHTAKKPVKTLEDIKGLKLRATGNSGKLVQALGATPVAMSMSDSYQAIQKGVVDGGMYPVETNKGWKMAEVVDYMTESFPVGYTTTFFVVMNKDRWNALSDKARAAITEINAQWSVLHGKAWDESDVVGREYFKAKGGEIIPLSAAEGERWKAAAAPMLDEYVNDADAKGLPGREVLEFTQKSLEADH</sequence>
<dbReference type="NCBIfam" id="NF037995">
    <property type="entry name" value="TRAP_S1"/>
    <property type="match status" value="1"/>
</dbReference>
<evidence type="ECO:0000256" key="1">
    <source>
        <dbReference type="ARBA" id="ARBA00022729"/>
    </source>
</evidence>
<keyword evidence="1 2" id="KW-0732">Signal</keyword>
<evidence type="ECO:0000256" key="2">
    <source>
        <dbReference type="SAM" id="SignalP"/>
    </source>
</evidence>
<dbReference type="OrthoDB" id="8912194at2"/>
<dbReference type="InterPro" id="IPR018389">
    <property type="entry name" value="DctP_fam"/>
</dbReference>
<dbReference type="GO" id="GO:0055085">
    <property type="term" value="P:transmembrane transport"/>
    <property type="evidence" value="ECO:0007669"/>
    <property type="project" value="InterPro"/>
</dbReference>
<dbReference type="Pfam" id="PF03480">
    <property type="entry name" value="DctP"/>
    <property type="match status" value="1"/>
</dbReference>
<keyword evidence="4" id="KW-1185">Reference proteome</keyword>
<reference evidence="3 4" key="1">
    <citation type="journal article" date="2017" name="Int. J. Syst. Evol. Microbiol.">
        <title>Desulfovibrio senegalensis sp. nov., a mesophilic sulfate reducer isolated from marine sediment.</title>
        <authorList>
            <person name="Thioye A."/>
            <person name="Gam Z.B.A."/>
            <person name="Mbengue M."/>
            <person name="Cayol J.L."/>
            <person name="Joseph-Bartoli M."/>
            <person name="Toure-Kane C."/>
            <person name="Labat M."/>
        </authorList>
    </citation>
    <scope>NUCLEOTIDE SEQUENCE [LARGE SCALE GENOMIC DNA]</scope>
    <source>
        <strain evidence="3 4">DSM 101509</strain>
    </source>
</reference>
<protein>
    <submittedName>
        <fullName evidence="3">TRAP transporter substrate-binding protein</fullName>
    </submittedName>
</protein>
<dbReference type="Gene3D" id="3.40.190.170">
    <property type="entry name" value="Bacterial extracellular solute-binding protein, family 7"/>
    <property type="match status" value="1"/>
</dbReference>
<organism evidence="3 4">
    <name type="scientific">Pseudodesulfovibrio senegalensis</name>
    <dbReference type="NCBI Taxonomy" id="1721087"/>
    <lineage>
        <taxon>Bacteria</taxon>
        <taxon>Pseudomonadati</taxon>
        <taxon>Thermodesulfobacteriota</taxon>
        <taxon>Desulfovibrionia</taxon>
        <taxon>Desulfovibrionales</taxon>
        <taxon>Desulfovibrionaceae</taxon>
    </lineage>
</organism>
<dbReference type="EMBL" id="WAIE01000001">
    <property type="protein sequence ID" value="KAB1442811.1"/>
    <property type="molecule type" value="Genomic_DNA"/>
</dbReference>
<feature type="signal peptide" evidence="2">
    <location>
        <begin position="1"/>
        <end position="27"/>
    </location>
</feature>